<keyword evidence="9" id="KW-1133">Transmembrane helix</keyword>
<keyword evidence="9" id="KW-0472">Membrane</keyword>
<feature type="compositionally biased region" description="Low complexity" evidence="8">
    <location>
        <begin position="298"/>
        <end position="307"/>
    </location>
</feature>
<dbReference type="InterPro" id="IPR000719">
    <property type="entry name" value="Prot_kinase_dom"/>
</dbReference>
<evidence type="ECO:0000256" key="7">
    <source>
        <dbReference type="PROSITE-ProRule" id="PRU10141"/>
    </source>
</evidence>
<evidence type="ECO:0000256" key="4">
    <source>
        <dbReference type="ARBA" id="ARBA00022741"/>
    </source>
</evidence>
<evidence type="ECO:0000313" key="12">
    <source>
        <dbReference type="Proteomes" id="UP000190037"/>
    </source>
</evidence>
<dbReference type="Gene3D" id="1.10.510.10">
    <property type="entry name" value="Transferase(Phosphotransferase) domain 1"/>
    <property type="match status" value="1"/>
</dbReference>
<feature type="binding site" evidence="7">
    <location>
        <position position="50"/>
    </location>
    <ligand>
        <name>ATP</name>
        <dbReference type="ChEBI" id="CHEBI:30616"/>
    </ligand>
</feature>
<dbReference type="PANTHER" id="PTHR43289">
    <property type="entry name" value="MITOGEN-ACTIVATED PROTEIN KINASE KINASE KINASE 20-RELATED"/>
    <property type="match status" value="1"/>
</dbReference>
<dbReference type="CDD" id="cd14014">
    <property type="entry name" value="STKc_PknB_like"/>
    <property type="match status" value="1"/>
</dbReference>
<comment type="caution">
    <text evidence="11">The sequence shown here is derived from an EMBL/GenBank/DDBJ whole genome shotgun (WGS) entry which is preliminary data.</text>
</comment>
<sequence>MRGGYVAQTGGTRGRVVGGRYRLGTMLGRGGMGTVWRAVDEMLHRDVAIKELRLPDHLDDEEKELARERTMREARTAARIGHPNVVTIHDVVEDGGIPWIVMELVEAQSLAEILETQGTLTPADAAELGLKVLDALIAADQKGVLHRDVKPANILVTPHGRVVLTDFGIATATGTATLTTTGMLVGSPDFLSPERAEGKRPLLAADLWSLAVVLYMAVEGRNPFRRGTMISTLNAILNDEADPPRHAGGLEPVIAGWLVKDVDLRMSVEDGARILREVANSTPSRQYGAVPPPPTPVADPGGPTTPARPYDPHGHAQPSHDTGATGHPGGNTPPNSWSQPAYSPAEASPTRTGVPPQPPHIPHTPAPPHQPSPEPRRRGRIVAVVVLVVALIAGGAAVGFLVTRDDDKGDKATSNPPASGPATQPQTQPPASAAPPTASPSASASNGSVPPAGYELVKDPSGFSLFLPKGATRTVSGASGDQIKYLTADRQTVYLIGLTQIGNDPKGNFTRIEPTAEKKDGYERLQLRDYTPVPAGARKAALWEYTWRGDPIGEDTTKRIPSHASNLGIVTNGNRDYALYVASYETNWDTVSLDRFKKMTESFQAR</sequence>
<feature type="region of interest" description="Disordered" evidence="8">
    <location>
        <begin position="408"/>
        <end position="453"/>
    </location>
</feature>
<proteinExistence type="predicted"/>
<evidence type="ECO:0000256" key="1">
    <source>
        <dbReference type="ARBA" id="ARBA00012513"/>
    </source>
</evidence>
<dbReference type="PROSITE" id="PS00108">
    <property type="entry name" value="PROTEIN_KINASE_ST"/>
    <property type="match status" value="1"/>
</dbReference>
<dbReference type="Pfam" id="PF00069">
    <property type="entry name" value="Pkinase"/>
    <property type="match status" value="1"/>
</dbReference>
<dbReference type="GO" id="GO:0004674">
    <property type="term" value="F:protein serine/threonine kinase activity"/>
    <property type="evidence" value="ECO:0007669"/>
    <property type="project" value="UniProtKB-KW"/>
</dbReference>
<gene>
    <name evidence="11" type="ORF">B4N89_10900</name>
</gene>
<dbReference type="Gene3D" id="3.30.200.20">
    <property type="entry name" value="Phosphorylase Kinase, domain 1"/>
    <property type="match status" value="1"/>
</dbReference>
<evidence type="ECO:0000256" key="6">
    <source>
        <dbReference type="ARBA" id="ARBA00022840"/>
    </source>
</evidence>
<keyword evidence="12" id="KW-1185">Reference proteome</keyword>
<evidence type="ECO:0000259" key="10">
    <source>
        <dbReference type="PROSITE" id="PS50011"/>
    </source>
</evidence>
<dbReference type="Proteomes" id="UP000190037">
    <property type="component" value="Unassembled WGS sequence"/>
</dbReference>
<keyword evidence="9" id="KW-0812">Transmembrane</keyword>
<evidence type="ECO:0000313" key="11">
    <source>
        <dbReference type="EMBL" id="OPC81385.1"/>
    </source>
</evidence>
<dbReference type="PANTHER" id="PTHR43289:SF6">
    <property type="entry name" value="SERINE_THREONINE-PROTEIN KINASE NEKL-3"/>
    <property type="match status" value="1"/>
</dbReference>
<dbReference type="SMART" id="SM00220">
    <property type="entry name" value="S_TKc"/>
    <property type="match status" value="1"/>
</dbReference>
<dbReference type="SUPFAM" id="SSF56112">
    <property type="entry name" value="Protein kinase-like (PK-like)"/>
    <property type="match status" value="1"/>
</dbReference>
<feature type="compositionally biased region" description="Pro residues" evidence="8">
    <location>
        <begin position="355"/>
        <end position="373"/>
    </location>
</feature>
<keyword evidence="2" id="KW-0723">Serine/threonine-protein kinase</keyword>
<keyword evidence="6 7" id="KW-0067">ATP-binding</keyword>
<keyword evidence="5" id="KW-0418">Kinase</keyword>
<dbReference type="EC" id="2.7.11.1" evidence="1"/>
<evidence type="ECO:0000256" key="5">
    <source>
        <dbReference type="ARBA" id="ARBA00022777"/>
    </source>
</evidence>
<keyword evidence="4 7" id="KW-0547">Nucleotide-binding</keyword>
<name>A0A1T3NXB4_9ACTN</name>
<organism evidence="11 12">
    <name type="scientific">Embleya scabrispora</name>
    <dbReference type="NCBI Taxonomy" id="159449"/>
    <lineage>
        <taxon>Bacteria</taxon>
        <taxon>Bacillati</taxon>
        <taxon>Actinomycetota</taxon>
        <taxon>Actinomycetes</taxon>
        <taxon>Kitasatosporales</taxon>
        <taxon>Streptomycetaceae</taxon>
        <taxon>Embleya</taxon>
    </lineage>
</organism>
<reference evidence="11 12" key="1">
    <citation type="submission" date="2017-03" db="EMBL/GenBank/DDBJ databases">
        <title>Draft genome sequence of Streptomyces scabrisporus NF3, endophyte isolated from Amphipterygium adstringens.</title>
        <authorList>
            <person name="Vazquez M."/>
            <person name="Ceapa C.D."/>
            <person name="Rodriguez Luna D."/>
            <person name="Sanchez Esquivel S."/>
        </authorList>
    </citation>
    <scope>NUCLEOTIDE SEQUENCE [LARGE SCALE GENOMIC DNA]</scope>
    <source>
        <strain evidence="11 12">NF3</strain>
    </source>
</reference>
<dbReference type="EMBL" id="MWQN01000001">
    <property type="protein sequence ID" value="OPC81385.1"/>
    <property type="molecule type" value="Genomic_DNA"/>
</dbReference>
<evidence type="ECO:0000256" key="2">
    <source>
        <dbReference type="ARBA" id="ARBA00022527"/>
    </source>
</evidence>
<dbReference type="GO" id="GO:0005524">
    <property type="term" value="F:ATP binding"/>
    <property type="evidence" value="ECO:0007669"/>
    <property type="project" value="UniProtKB-UniRule"/>
</dbReference>
<protein>
    <recommendedName>
        <fullName evidence="1">non-specific serine/threonine protein kinase</fullName>
        <ecNumber evidence="1">2.7.11.1</ecNumber>
    </recommendedName>
</protein>
<evidence type="ECO:0000256" key="9">
    <source>
        <dbReference type="SAM" id="Phobius"/>
    </source>
</evidence>
<feature type="domain" description="Protein kinase" evidence="10">
    <location>
        <begin position="21"/>
        <end position="279"/>
    </location>
</feature>
<accession>A0A1T3NXB4</accession>
<dbReference type="InterPro" id="IPR011009">
    <property type="entry name" value="Kinase-like_dom_sf"/>
</dbReference>
<dbReference type="InterPro" id="IPR017441">
    <property type="entry name" value="Protein_kinase_ATP_BS"/>
</dbReference>
<feature type="region of interest" description="Disordered" evidence="8">
    <location>
        <begin position="279"/>
        <end position="376"/>
    </location>
</feature>
<dbReference type="PROSITE" id="PS50011">
    <property type="entry name" value="PROTEIN_KINASE_DOM"/>
    <property type="match status" value="1"/>
</dbReference>
<feature type="transmembrane region" description="Helical" evidence="9">
    <location>
        <begin position="381"/>
        <end position="402"/>
    </location>
</feature>
<feature type="compositionally biased region" description="Polar residues" evidence="8">
    <location>
        <begin position="332"/>
        <end position="341"/>
    </location>
</feature>
<evidence type="ECO:0000256" key="3">
    <source>
        <dbReference type="ARBA" id="ARBA00022679"/>
    </source>
</evidence>
<dbReference type="AlphaFoldDB" id="A0A1T3NXB4"/>
<dbReference type="InterPro" id="IPR008271">
    <property type="entry name" value="Ser/Thr_kinase_AS"/>
</dbReference>
<dbReference type="PROSITE" id="PS00107">
    <property type="entry name" value="PROTEIN_KINASE_ATP"/>
    <property type="match status" value="1"/>
</dbReference>
<feature type="compositionally biased region" description="Low complexity" evidence="8">
    <location>
        <begin position="416"/>
        <end position="453"/>
    </location>
</feature>
<keyword evidence="3" id="KW-0808">Transferase</keyword>
<evidence type="ECO:0000256" key="8">
    <source>
        <dbReference type="SAM" id="MobiDB-lite"/>
    </source>
</evidence>
<dbReference type="STRING" id="159449.B4N89_10900"/>